<evidence type="ECO:0000313" key="1">
    <source>
        <dbReference type="EMBL" id="MCI52669.1"/>
    </source>
</evidence>
<dbReference type="AlphaFoldDB" id="A0A392SVI8"/>
<name>A0A392SVI8_9FABA</name>
<keyword evidence="2" id="KW-1185">Reference proteome</keyword>
<proteinExistence type="predicted"/>
<reference evidence="1 2" key="1">
    <citation type="journal article" date="2018" name="Front. Plant Sci.">
        <title>Red Clover (Trifolium pratense) and Zigzag Clover (T. medium) - A Picture of Genomic Similarities and Differences.</title>
        <authorList>
            <person name="Dluhosova J."/>
            <person name="Istvanek J."/>
            <person name="Nedelnik J."/>
            <person name="Repkova J."/>
        </authorList>
    </citation>
    <scope>NUCLEOTIDE SEQUENCE [LARGE SCALE GENOMIC DNA]</scope>
    <source>
        <strain evidence="2">cv. 10/8</strain>
        <tissue evidence="1">Leaf</tissue>
    </source>
</reference>
<feature type="non-terminal residue" evidence="1">
    <location>
        <position position="41"/>
    </location>
</feature>
<comment type="caution">
    <text evidence="1">The sequence shown here is derived from an EMBL/GenBank/DDBJ whole genome shotgun (WGS) entry which is preliminary data.</text>
</comment>
<evidence type="ECO:0000313" key="2">
    <source>
        <dbReference type="Proteomes" id="UP000265520"/>
    </source>
</evidence>
<accession>A0A392SVI8</accession>
<organism evidence="1 2">
    <name type="scientific">Trifolium medium</name>
    <dbReference type="NCBI Taxonomy" id="97028"/>
    <lineage>
        <taxon>Eukaryota</taxon>
        <taxon>Viridiplantae</taxon>
        <taxon>Streptophyta</taxon>
        <taxon>Embryophyta</taxon>
        <taxon>Tracheophyta</taxon>
        <taxon>Spermatophyta</taxon>
        <taxon>Magnoliopsida</taxon>
        <taxon>eudicotyledons</taxon>
        <taxon>Gunneridae</taxon>
        <taxon>Pentapetalae</taxon>
        <taxon>rosids</taxon>
        <taxon>fabids</taxon>
        <taxon>Fabales</taxon>
        <taxon>Fabaceae</taxon>
        <taxon>Papilionoideae</taxon>
        <taxon>50 kb inversion clade</taxon>
        <taxon>NPAAA clade</taxon>
        <taxon>Hologalegina</taxon>
        <taxon>IRL clade</taxon>
        <taxon>Trifolieae</taxon>
        <taxon>Trifolium</taxon>
    </lineage>
</organism>
<dbReference type="EMBL" id="LXQA010450921">
    <property type="protein sequence ID" value="MCI52669.1"/>
    <property type="molecule type" value="Genomic_DNA"/>
</dbReference>
<sequence length="41" mass="4555">MFQDKQGGQLGLVVDCEWAEANSDKIEDKTAAARRLDFQIG</sequence>
<dbReference type="Gene3D" id="3.20.20.80">
    <property type="entry name" value="Glycosidases"/>
    <property type="match status" value="1"/>
</dbReference>
<protein>
    <submittedName>
        <fullName evidence="1">Beta-glucosidase 42-like</fullName>
    </submittedName>
</protein>
<dbReference type="Proteomes" id="UP000265520">
    <property type="component" value="Unassembled WGS sequence"/>
</dbReference>